<name>A0ABM9I999_9GAMM</name>
<dbReference type="RefSeq" id="WP_051331358.1">
    <property type="nucleotide sequence ID" value="NZ_OX458333.1"/>
</dbReference>
<sequence>MALNDHSASAALSFQVDANQNRVQLLPAGTFRARDGRPAGVYAWRIDREIAQRVIERFQAAKNPRVIDYEHQTLNSAENGQPAPAAGWFTGMEWVDGVGLFAVGVMWTERAKAMIRSNEYRYISPVFRFDKHTGEVLEIINAALTNVPALDGMLEVAAARSESPLLASGLLTETELQVCRKLGVSEDAYYRTKMEDGAGRRDSYGQHPMLSNAQQAICNSMMLNPDQYVQALSEARTAEWQNSPELRAEFERVETYLAYRRAEDKGLVKSYGRKTLRNHGS</sequence>
<evidence type="ECO:0000313" key="2">
    <source>
        <dbReference type="Proteomes" id="UP001162030"/>
    </source>
</evidence>
<dbReference type="Proteomes" id="UP001162030">
    <property type="component" value="Chromosome"/>
</dbReference>
<evidence type="ECO:0008006" key="3">
    <source>
        <dbReference type="Google" id="ProtNLM"/>
    </source>
</evidence>
<organism evidence="1 2">
    <name type="scientific">Methylocaldum szegediense</name>
    <dbReference type="NCBI Taxonomy" id="73780"/>
    <lineage>
        <taxon>Bacteria</taxon>
        <taxon>Pseudomonadati</taxon>
        <taxon>Pseudomonadota</taxon>
        <taxon>Gammaproteobacteria</taxon>
        <taxon>Methylococcales</taxon>
        <taxon>Methylococcaceae</taxon>
        <taxon>Methylocaldum</taxon>
    </lineage>
</organism>
<gene>
    <name evidence="1" type="ORF">MSZNOR_4894</name>
</gene>
<dbReference type="Pfam" id="PF10123">
    <property type="entry name" value="Mu-like_Pro"/>
    <property type="match status" value="1"/>
</dbReference>
<proteinExistence type="predicted"/>
<evidence type="ECO:0000313" key="1">
    <source>
        <dbReference type="EMBL" id="CAI8971411.1"/>
    </source>
</evidence>
<keyword evidence="2" id="KW-1185">Reference proteome</keyword>
<dbReference type="EMBL" id="OX458333">
    <property type="protein sequence ID" value="CAI8971411.1"/>
    <property type="molecule type" value="Genomic_DNA"/>
</dbReference>
<accession>A0ABM9I999</accession>
<dbReference type="InterPro" id="IPR012106">
    <property type="entry name" value="Phage_Mu_Gp1"/>
</dbReference>
<protein>
    <recommendedName>
        <fullName evidence="3">Mu-like prophage I protein</fullName>
    </recommendedName>
</protein>
<reference evidence="1 2" key="1">
    <citation type="submission" date="2023-03" db="EMBL/GenBank/DDBJ databases">
        <authorList>
            <person name="Pearce D."/>
        </authorList>
    </citation>
    <scope>NUCLEOTIDE SEQUENCE [LARGE SCALE GENOMIC DNA]</scope>
    <source>
        <strain evidence="1">Msz</strain>
    </source>
</reference>